<keyword evidence="2" id="KW-1185">Reference proteome</keyword>
<sequence>MGGLDLGDPAAPATCVISASGLLDSVLTPDSEWTTSDYPNDFSTTVATGAHRQGGQKRRYKDTLKKSLKQLQINPATGEDLVHDRQAWIRSVKTVAEIYEANRITAAQPKQAARNSQAPWINTASAHAVNAHFARANQPRRTSSNSIQQQYHNINLCHTCLRPHDDDHPNH</sequence>
<proteinExistence type="predicted"/>
<organism evidence="3">
    <name type="scientific">Schistocephalus solidus</name>
    <name type="common">Tapeworm</name>
    <dbReference type="NCBI Taxonomy" id="70667"/>
    <lineage>
        <taxon>Eukaryota</taxon>
        <taxon>Metazoa</taxon>
        <taxon>Spiralia</taxon>
        <taxon>Lophotrochozoa</taxon>
        <taxon>Platyhelminthes</taxon>
        <taxon>Cestoda</taxon>
        <taxon>Eucestoda</taxon>
        <taxon>Diphyllobothriidea</taxon>
        <taxon>Diphyllobothriidae</taxon>
        <taxon>Schistocephalus</taxon>
    </lineage>
</organism>
<reference evidence="3" key="1">
    <citation type="submission" date="2016-06" db="UniProtKB">
        <authorList>
            <consortium name="WormBaseParasite"/>
        </authorList>
    </citation>
    <scope>IDENTIFICATION</scope>
</reference>
<evidence type="ECO:0000313" key="3">
    <source>
        <dbReference type="WBParaSite" id="SSLN_0001708501-mRNA-1"/>
    </source>
</evidence>
<dbReference type="OrthoDB" id="6316315at2759"/>
<dbReference type="EMBL" id="UYSU01041112">
    <property type="protein sequence ID" value="VDM02846.1"/>
    <property type="molecule type" value="Genomic_DNA"/>
</dbReference>
<dbReference type="WBParaSite" id="SSLN_0001708501-mRNA-1">
    <property type="protein sequence ID" value="SSLN_0001708501-mRNA-1"/>
    <property type="gene ID" value="SSLN_0001708501"/>
</dbReference>
<accession>A0A183TJ11</accession>
<dbReference type="AlphaFoldDB" id="A0A183TJ11"/>
<dbReference type="Proteomes" id="UP000275846">
    <property type="component" value="Unassembled WGS sequence"/>
</dbReference>
<name>A0A183TJ11_SCHSO</name>
<protein>
    <submittedName>
        <fullName evidence="1 3">Uncharacterized protein</fullName>
    </submittedName>
</protein>
<evidence type="ECO:0000313" key="1">
    <source>
        <dbReference type="EMBL" id="VDM02846.1"/>
    </source>
</evidence>
<reference evidence="1 2" key="2">
    <citation type="submission" date="2018-11" db="EMBL/GenBank/DDBJ databases">
        <authorList>
            <consortium name="Pathogen Informatics"/>
        </authorList>
    </citation>
    <scope>NUCLEOTIDE SEQUENCE [LARGE SCALE GENOMIC DNA]</scope>
    <source>
        <strain evidence="1 2">NST_G2</strain>
    </source>
</reference>
<evidence type="ECO:0000313" key="2">
    <source>
        <dbReference type="Proteomes" id="UP000275846"/>
    </source>
</evidence>
<gene>
    <name evidence="1" type="ORF">SSLN_LOCUS16460</name>
</gene>